<comment type="caution">
    <text evidence="4">The sequence shown here is derived from an EMBL/GenBank/DDBJ whole genome shotgun (WGS) entry which is preliminary data.</text>
</comment>
<dbReference type="CDD" id="cd03809">
    <property type="entry name" value="GT4_MtfB-like"/>
    <property type="match status" value="1"/>
</dbReference>
<dbReference type="InterPro" id="IPR001296">
    <property type="entry name" value="Glyco_trans_1"/>
</dbReference>
<dbReference type="Gene3D" id="3.40.50.2000">
    <property type="entry name" value="Glycogen Phosphorylase B"/>
    <property type="match status" value="2"/>
</dbReference>
<dbReference type="AlphaFoldDB" id="A0A1F5KBY3"/>
<evidence type="ECO:0000313" key="5">
    <source>
        <dbReference type="Proteomes" id="UP000176527"/>
    </source>
</evidence>
<dbReference type="EMBL" id="MFDE01000025">
    <property type="protein sequence ID" value="OGE38275.1"/>
    <property type="molecule type" value="Genomic_DNA"/>
</dbReference>
<sequence length="421" mass="48715">MKITIDCRMWSESGIGRYLRNLISELQKLDKKNEYFLLLLKKDYENDELIMDSRFRGNDKEGNFHKVLADFRWYTVREQIELPGLLNRLKSDLVHFPHFNVPIFYRGKFVVTIHDLIHQHFQMRRVTTLDPLTYKLKHFGYKKVFGVTVRNAVSIITPSEFVKKQLMDEWDVESRKITVTPEAVDTKLYTTVHSLVQDKVNEMLDKFNIKKPYVFYVGNAHPHKNVEGLIKAFLKLKSRHSEFNTKYQASLISGSVNKIPKQVRNDNRGLQLVLSGANNYFWKKVKEKYNLDSRLRGNDNVVEDIIFTGFVTDEEMVALYKGAQCFIMPSFEEGFGIPILEAMAAGCPVVSSNAGALKEVGGDAAVYFNPHDQGDMVDKIDGVFKDGDLRKELMVKGKKRVKKFSWKKMAEKTLEVYNETI</sequence>
<feature type="domain" description="Glycosyl transferase family 1" evidence="2">
    <location>
        <begin position="208"/>
        <end position="399"/>
    </location>
</feature>
<dbReference type="Pfam" id="PF00534">
    <property type="entry name" value="Glycos_transf_1"/>
    <property type="match status" value="1"/>
</dbReference>
<proteinExistence type="predicted"/>
<evidence type="ECO:0000259" key="3">
    <source>
        <dbReference type="Pfam" id="PF13439"/>
    </source>
</evidence>
<keyword evidence="1" id="KW-0808">Transferase</keyword>
<protein>
    <recommendedName>
        <fullName evidence="6">Glycosyl transferase family 1 domain-containing protein</fullName>
    </recommendedName>
</protein>
<dbReference type="Pfam" id="PF13439">
    <property type="entry name" value="Glyco_transf_4"/>
    <property type="match status" value="1"/>
</dbReference>
<gene>
    <name evidence="4" type="ORF">A3F00_03045</name>
</gene>
<accession>A0A1F5KBY3</accession>
<reference evidence="4 5" key="1">
    <citation type="journal article" date="2016" name="Nat. Commun.">
        <title>Thousands of microbial genomes shed light on interconnected biogeochemical processes in an aquifer system.</title>
        <authorList>
            <person name="Anantharaman K."/>
            <person name="Brown C.T."/>
            <person name="Hug L.A."/>
            <person name="Sharon I."/>
            <person name="Castelle C.J."/>
            <person name="Probst A.J."/>
            <person name="Thomas B.C."/>
            <person name="Singh A."/>
            <person name="Wilkins M.J."/>
            <person name="Karaoz U."/>
            <person name="Brodie E.L."/>
            <person name="Williams K.H."/>
            <person name="Hubbard S.S."/>
            <person name="Banfield J.F."/>
        </authorList>
    </citation>
    <scope>NUCLEOTIDE SEQUENCE [LARGE SCALE GENOMIC DNA]</scope>
</reference>
<dbReference type="GO" id="GO:0009103">
    <property type="term" value="P:lipopolysaccharide biosynthetic process"/>
    <property type="evidence" value="ECO:0007669"/>
    <property type="project" value="TreeGrafter"/>
</dbReference>
<evidence type="ECO:0008006" key="6">
    <source>
        <dbReference type="Google" id="ProtNLM"/>
    </source>
</evidence>
<evidence type="ECO:0000313" key="4">
    <source>
        <dbReference type="EMBL" id="OGE38275.1"/>
    </source>
</evidence>
<dbReference type="PANTHER" id="PTHR46401">
    <property type="entry name" value="GLYCOSYLTRANSFERASE WBBK-RELATED"/>
    <property type="match status" value="1"/>
</dbReference>
<name>A0A1F5KBY3_9BACT</name>
<feature type="domain" description="Glycosyltransferase subfamily 4-like N-terminal" evidence="3">
    <location>
        <begin position="14"/>
        <end position="187"/>
    </location>
</feature>
<evidence type="ECO:0000256" key="1">
    <source>
        <dbReference type="ARBA" id="ARBA00022679"/>
    </source>
</evidence>
<organism evidence="4 5">
    <name type="scientific">Candidatus Daviesbacteria bacterium RIFCSPHIGHO2_12_FULL_37_11</name>
    <dbReference type="NCBI Taxonomy" id="1797777"/>
    <lineage>
        <taxon>Bacteria</taxon>
        <taxon>Candidatus Daviesiibacteriota</taxon>
    </lineage>
</organism>
<dbReference type="SUPFAM" id="SSF53756">
    <property type="entry name" value="UDP-Glycosyltransferase/glycogen phosphorylase"/>
    <property type="match status" value="1"/>
</dbReference>
<dbReference type="InterPro" id="IPR028098">
    <property type="entry name" value="Glyco_trans_4-like_N"/>
</dbReference>
<dbReference type="Proteomes" id="UP000176527">
    <property type="component" value="Unassembled WGS sequence"/>
</dbReference>
<dbReference type="GO" id="GO:0016757">
    <property type="term" value="F:glycosyltransferase activity"/>
    <property type="evidence" value="ECO:0007669"/>
    <property type="project" value="InterPro"/>
</dbReference>
<evidence type="ECO:0000259" key="2">
    <source>
        <dbReference type="Pfam" id="PF00534"/>
    </source>
</evidence>
<dbReference type="PANTHER" id="PTHR46401:SF2">
    <property type="entry name" value="GLYCOSYLTRANSFERASE WBBK-RELATED"/>
    <property type="match status" value="1"/>
</dbReference>